<organism evidence="1 2">
    <name type="scientific">Archangium gephyra</name>
    <dbReference type="NCBI Taxonomy" id="48"/>
    <lineage>
        <taxon>Bacteria</taxon>
        <taxon>Pseudomonadati</taxon>
        <taxon>Myxococcota</taxon>
        <taxon>Myxococcia</taxon>
        <taxon>Myxococcales</taxon>
        <taxon>Cystobacterineae</taxon>
        <taxon>Archangiaceae</taxon>
        <taxon>Archangium</taxon>
    </lineage>
</organism>
<name>A0A2W5TB40_9BACT</name>
<accession>A0A2W5TB40</accession>
<sequence length="107" mass="12170">MNDFSPERLIQAWNDRYRDFVESVVLQTPPNERRKWRAPFVRAAMALDGGDVRTAPRRFWERMKALASHIHTQFIDTNTLDGALMAAIVVMGKVPGRSTITGDLVDV</sequence>
<comment type="caution">
    <text evidence="1">The sequence shown here is derived from an EMBL/GenBank/DDBJ whole genome shotgun (WGS) entry which is preliminary data.</text>
</comment>
<reference evidence="1 2" key="1">
    <citation type="submission" date="2017-08" db="EMBL/GenBank/DDBJ databases">
        <title>Infants hospitalized years apart are colonized by the same room-sourced microbial strains.</title>
        <authorList>
            <person name="Brooks B."/>
            <person name="Olm M.R."/>
            <person name="Firek B.A."/>
            <person name="Baker R."/>
            <person name="Thomas B.C."/>
            <person name="Morowitz M.J."/>
            <person name="Banfield J.F."/>
        </authorList>
    </citation>
    <scope>NUCLEOTIDE SEQUENCE [LARGE SCALE GENOMIC DNA]</scope>
    <source>
        <strain evidence="1">S2_003_000_R2_14</strain>
    </source>
</reference>
<evidence type="ECO:0000313" key="2">
    <source>
        <dbReference type="Proteomes" id="UP000249061"/>
    </source>
</evidence>
<dbReference type="AlphaFoldDB" id="A0A2W5TB40"/>
<gene>
    <name evidence="1" type="ORF">DI536_14120</name>
</gene>
<proteinExistence type="predicted"/>
<evidence type="ECO:0000313" key="1">
    <source>
        <dbReference type="EMBL" id="PZR12709.1"/>
    </source>
</evidence>
<dbReference type="Proteomes" id="UP000249061">
    <property type="component" value="Unassembled WGS sequence"/>
</dbReference>
<dbReference type="EMBL" id="QFQP01000011">
    <property type="protein sequence ID" value="PZR12709.1"/>
    <property type="molecule type" value="Genomic_DNA"/>
</dbReference>
<protein>
    <submittedName>
        <fullName evidence="1">Uncharacterized protein</fullName>
    </submittedName>
</protein>